<dbReference type="GO" id="GO:0046564">
    <property type="term" value="F:oxalate decarboxylase activity"/>
    <property type="evidence" value="ECO:0007669"/>
    <property type="project" value="UniProtKB-EC"/>
</dbReference>
<gene>
    <name evidence="5" type="ORF">HDF12_001228</name>
</gene>
<comment type="caution">
    <text evidence="5">The sequence shown here is derived from an EMBL/GenBank/DDBJ whole genome shotgun (WGS) entry which is preliminary data.</text>
</comment>
<organism evidence="5 6">
    <name type="scientific">Tunturiibacter lichenicola</name>
    <dbReference type="NCBI Taxonomy" id="2051959"/>
    <lineage>
        <taxon>Bacteria</taxon>
        <taxon>Pseudomonadati</taxon>
        <taxon>Acidobacteriota</taxon>
        <taxon>Terriglobia</taxon>
        <taxon>Terriglobales</taxon>
        <taxon>Acidobacteriaceae</taxon>
        <taxon>Tunturiibacter</taxon>
    </lineage>
</organism>
<keyword evidence="2" id="KW-0464">Manganese</keyword>
<dbReference type="SMART" id="SM00835">
    <property type="entry name" value="Cupin_1"/>
    <property type="match status" value="2"/>
</dbReference>
<accession>A0A7Y9T1T8</accession>
<dbReference type="EC" id="4.1.1.2" evidence="5"/>
<evidence type="ECO:0000313" key="5">
    <source>
        <dbReference type="EMBL" id="NYF50863.1"/>
    </source>
</evidence>
<dbReference type="SUPFAM" id="SSF51182">
    <property type="entry name" value="RmlC-like cupins"/>
    <property type="match status" value="1"/>
</dbReference>
<dbReference type="InterPro" id="IPR051610">
    <property type="entry name" value="GPI/OXD"/>
</dbReference>
<dbReference type="Gene3D" id="2.60.120.10">
    <property type="entry name" value="Jelly Rolls"/>
    <property type="match status" value="2"/>
</dbReference>
<reference evidence="5 6" key="1">
    <citation type="submission" date="2020-07" db="EMBL/GenBank/DDBJ databases">
        <title>Genomic Encyclopedia of Type Strains, Phase IV (KMG-V): Genome sequencing to study the core and pangenomes of soil and plant-associated prokaryotes.</title>
        <authorList>
            <person name="Whitman W."/>
        </authorList>
    </citation>
    <scope>NUCLEOTIDE SEQUENCE [LARGE SCALE GENOMIC DNA]</scope>
    <source>
        <strain evidence="5 6">M8UP30</strain>
    </source>
</reference>
<protein>
    <submittedName>
        <fullName evidence="5">Oxalate decarboxylase</fullName>
        <ecNumber evidence="5">4.1.1.2</ecNumber>
    </submittedName>
</protein>
<feature type="domain" description="Cupin type-1" evidence="4">
    <location>
        <begin position="85"/>
        <end position="225"/>
    </location>
</feature>
<dbReference type="AlphaFoldDB" id="A0A7Y9T1T8"/>
<dbReference type="NCBIfam" id="TIGR03404">
    <property type="entry name" value="bicupin_oxalic"/>
    <property type="match status" value="1"/>
</dbReference>
<evidence type="ECO:0000256" key="1">
    <source>
        <dbReference type="ARBA" id="ARBA00022723"/>
    </source>
</evidence>
<dbReference type="Pfam" id="PF00190">
    <property type="entry name" value="Cupin_1"/>
    <property type="match status" value="2"/>
</dbReference>
<dbReference type="EMBL" id="JACCCV010000001">
    <property type="protein sequence ID" value="NYF50863.1"/>
    <property type="molecule type" value="Genomic_DNA"/>
</dbReference>
<evidence type="ECO:0000256" key="2">
    <source>
        <dbReference type="PIRSR" id="PIRSR617774-2"/>
    </source>
</evidence>
<dbReference type="InterPro" id="IPR006311">
    <property type="entry name" value="TAT_signal"/>
</dbReference>
<dbReference type="PROSITE" id="PS51318">
    <property type="entry name" value="TAT"/>
    <property type="match status" value="1"/>
</dbReference>
<keyword evidence="5" id="KW-0456">Lyase</keyword>
<evidence type="ECO:0000256" key="3">
    <source>
        <dbReference type="SAM" id="MobiDB-lite"/>
    </source>
</evidence>
<dbReference type="CDD" id="cd20304">
    <property type="entry name" value="cupin_OxDC_N"/>
    <property type="match status" value="1"/>
</dbReference>
<dbReference type="GO" id="GO:0046872">
    <property type="term" value="F:metal ion binding"/>
    <property type="evidence" value="ECO:0007669"/>
    <property type="project" value="UniProtKB-KW"/>
</dbReference>
<feature type="binding site" evidence="2">
    <location>
        <position position="308"/>
    </location>
    <ligand>
        <name>Mn(2+)</name>
        <dbReference type="ChEBI" id="CHEBI:29035"/>
        <label>2</label>
    </ligand>
</feature>
<name>A0A7Y9T1T8_9BACT</name>
<dbReference type="InterPro" id="IPR014710">
    <property type="entry name" value="RmlC-like_jellyroll"/>
</dbReference>
<evidence type="ECO:0000313" key="6">
    <source>
        <dbReference type="Proteomes" id="UP000534186"/>
    </source>
</evidence>
<proteinExistence type="predicted"/>
<feature type="binding site" evidence="2">
    <location>
        <position position="133"/>
    </location>
    <ligand>
        <name>Mn(2+)</name>
        <dbReference type="ChEBI" id="CHEBI:29035"/>
        <label>1</label>
    </ligand>
</feature>
<dbReference type="GO" id="GO:0033609">
    <property type="term" value="P:oxalate metabolic process"/>
    <property type="evidence" value="ECO:0007669"/>
    <property type="project" value="InterPro"/>
</dbReference>
<evidence type="ECO:0000259" key="4">
    <source>
        <dbReference type="SMART" id="SM00835"/>
    </source>
</evidence>
<feature type="domain" description="Cupin type-1" evidence="4">
    <location>
        <begin position="261"/>
        <end position="375"/>
    </location>
</feature>
<comment type="cofactor">
    <cofactor evidence="2">
        <name>Mn(2+)</name>
        <dbReference type="ChEBI" id="CHEBI:29035"/>
    </cofactor>
    <text evidence="2">Binds 2 manganese ions per subunit.</text>
</comment>
<feature type="binding site" evidence="2">
    <location>
        <position position="315"/>
    </location>
    <ligand>
        <name>Mn(2+)</name>
        <dbReference type="ChEBI" id="CHEBI:29035"/>
        <label>2</label>
    </ligand>
</feature>
<dbReference type="InterPro" id="IPR011051">
    <property type="entry name" value="RmlC_Cupin_sf"/>
</dbReference>
<feature type="binding site" evidence="2">
    <location>
        <position position="129"/>
    </location>
    <ligand>
        <name>Mn(2+)</name>
        <dbReference type="ChEBI" id="CHEBI:29035"/>
        <label>1</label>
    </ligand>
</feature>
<sequence length="437" mass="49179">MDEEKDQSKVSRRRFLEASTAMLVAAAGMQVAQGQEKSVTTSNHTGANESQPLPINRALDDQNPSSVWAPETDSGGQPPFKYPFSFAHKRIEEGGWTRQVTVRDLPISKKMAGVQMRLIKGGIRELHWHVGSEWAFMISGTARITAVDQQGRAFVEDVSAGDLWLFPGGIPHSIQGVGEDGATFLLVFDDGNFNEFQTFLLTDWLTHTPKEVLAKNFDVPASTFDKVPKKELFIFERPLPRPLEEEKREASAGTGMVPNTFAFFTGKMQPTKVSKGGEVKIVDRKNFPATNIAAAIVTLKPGGLRELHWHPNEDEWQYYVNGKGRMTVFTAGGHARTMDFEEGDVGYIDRLPHTTSRTPATRISSSWRSSRPLTTKTSLWQSGWPILPRVWWTSTSPLAKTFFARLPRRRRSSLPNKRQELAPTRKRQPLWLPLLYF</sequence>
<feature type="compositionally biased region" description="Polar residues" evidence="3">
    <location>
        <begin position="35"/>
        <end position="53"/>
    </location>
</feature>
<dbReference type="Proteomes" id="UP000534186">
    <property type="component" value="Unassembled WGS sequence"/>
</dbReference>
<dbReference type="PANTHER" id="PTHR35848">
    <property type="entry name" value="OXALATE-BINDING PROTEIN"/>
    <property type="match status" value="1"/>
</dbReference>
<keyword evidence="1 2" id="KW-0479">Metal-binding</keyword>
<dbReference type="PANTHER" id="PTHR35848:SF9">
    <property type="entry name" value="SLL1358 PROTEIN"/>
    <property type="match status" value="1"/>
</dbReference>
<dbReference type="InterPro" id="IPR017774">
    <property type="entry name" value="Bicupin_oxalate_deCO2ase/Oxase"/>
</dbReference>
<feature type="binding site" evidence="2">
    <location>
        <position position="172"/>
    </location>
    <ligand>
        <name>Mn(2+)</name>
        <dbReference type="ChEBI" id="CHEBI:29035"/>
        <label>1</label>
    </ligand>
</feature>
<dbReference type="InterPro" id="IPR006045">
    <property type="entry name" value="Cupin_1"/>
</dbReference>
<feature type="binding site" evidence="2">
    <location>
        <position position="127"/>
    </location>
    <ligand>
        <name>Mn(2+)</name>
        <dbReference type="ChEBI" id="CHEBI:29035"/>
        <label>1</label>
    </ligand>
</feature>
<feature type="binding site" evidence="2">
    <location>
        <position position="310"/>
    </location>
    <ligand>
        <name>Mn(2+)</name>
        <dbReference type="ChEBI" id="CHEBI:29035"/>
        <label>2</label>
    </ligand>
</feature>
<feature type="region of interest" description="Disordered" evidence="3">
    <location>
        <begin position="29"/>
        <end position="76"/>
    </location>
</feature>